<dbReference type="RefSeq" id="WP_021011985.1">
    <property type="nucleotide sequence ID" value="NC_022198.1"/>
</dbReference>
<dbReference type="PATRIC" id="fig|1348662.3.peg.1453"/>
<dbReference type="GeneID" id="78250228"/>
<proteinExistence type="predicted"/>
<dbReference type="EMBL" id="CP006365">
    <property type="protein sequence ID" value="AGU15594.1"/>
    <property type="molecule type" value="Genomic_DNA"/>
</dbReference>
<dbReference type="STRING" id="1348662.CARG_07370"/>
<sequence>MHRRGFLKFIAAATTVAAASPIISACSSSSDSEGASESKASGKALDTLRIAAIGSPGENLNISEALSTATWAALYAVYESLVIAGSAKPALQLASSAKPNDDASVWTITLREGATFSDGTPVTANDVLASVKHIAGNPMHGMSYADVDVAASKAVNDTTVDIVLSRPRADFVDSVLALNSLVYKGGDPANGIGSGPYVIDSGDSGQGWKLTANEHYPTDMRVSKSLEIQVIADAQARLRAVESGAVDLAMDLPATARRSLHSAEVWSPGAVDSKGLLFILNTKVAPFNDVEVRRAMKIALDRSALVDAALDGTGTSGTDVPGLGFADYPSDLSEPKMDKDAARKIFEDKGVKKLTLVTADFTPGMNDGADVLARQLKDLGVEVEVEKRDPATYYSDMEALKKLPFFASYFVNRPLLSALPFMTGSKAMFNLSGFGTEGDWDKRLEKLQAETDADARAKQLAELARTMQEDGGELLWAYANEIHGRAAGVPDLPVSQSVPIATRLPAAKN</sequence>
<dbReference type="Gene3D" id="3.40.190.10">
    <property type="entry name" value="Periplasmic binding protein-like II"/>
    <property type="match status" value="1"/>
</dbReference>
<reference evidence="3 4" key="1">
    <citation type="journal article" date="2013" name="Genome Announc.">
        <title>Whole-Genome Sequence of the Clinical Strain Corynebacterium argentoratense DSM 44202, Isolated from a Human Throat Specimen.</title>
        <authorList>
            <person name="Bomholt C."/>
            <person name="Glaub A."/>
            <person name="Gravermann K."/>
            <person name="Albersmeier A."/>
            <person name="Brinkrolf K."/>
            <person name="Ruckert C."/>
            <person name="Tauch A."/>
        </authorList>
    </citation>
    <scope>NUCLEOTIDE SEQUENCE [LARGE SCALE GENOMIC DNA]</scope>
    <source>
        <strain evidence="3">DSM 44202</strain>
    </source>
</reference>
<dbReference type="AlphaFoldDB" id="U3GW73"/>
<dbReference type="PIRSF" id="PIRSF002741">
    <property type="entry name" value="MppA"/>
    <property type="match status" value="1"/>
</dbReference>
<organism evidence="3 4">
    <name type="scientific">Corynebacterium argentoratense DSM 44202</name>
    <dbReference type="NCBI Taxonomy" id="1348662"/>
    <lineage>
        <taxon>Bacteria</taxon>
        <taxon>Bacillati</taxon>
        <taxon>Actinomycetota</taxon>
        <taxon>Actinomycetes</taxon>
        <taxon>Mycobacteriales</taxon>
        <taxon>Corynebacteriaceae</taxon>
        <taxon>Corynebacterium</taxon>
    </lineage>
</organism>
<dbReference type="InterPro" id="IPR000914">
    <property type="entry name" value="SBP_5_dom"/>
</dbReference>
<feature type="chain" id="PRO_5039242425" description="Solute-binding protein family 5 domain-containing protein" evidence="1">
    <location>
        <begin position="26"/>
        <end position="509"/>
    </location>
</feature>
<keyword evidence="4" id="KW-1185">Reference proteome</keyword>
<dbReference type="GO" id="GO:0043190">
    <property type="term" value="C:ATP-binding cassette (ABC) transporter complex"/>
    <property type="evidence" value="ECO:0007669"/>
    <property type="project" value="InterPro"/>
</dbReference>
<feature type="signal peptide" evidence="1">
    <location>
        <begin position="1"/>
        <end position="25"/>
    </location>
</feature>
<dbReference type="GO" id="GO:1904680">
    <property type="term" value="F:peptide transmembrane transporter activity"/>
    <property type="evidence" value="ECO:0007669"/>
    <property type="project" value="TreeGrafter"/>
</dbReference>
<dbReference type="KEGG" id="caz:CARG_07370"/>
<dbReference type="GO" id="GO:0042597">
    <property type="term" value="C:periplasmic space"/>
    <property type="evidence" value="ECO:0007669"/>
    <property type="project" value="UniProtKB-ARBA"/>
</dbReference>
<evidence type="ECO:0000259" key="2">
    <source>
        <dbReference type="Pfam" id="PF00496"/>
    </source>
</evidence>
<dbReference type="Gene3D" id="3.10.105.10">
    <property type="entry name" value="Dipeptide-binding Protein, Domain 3"/>
    <property type="match status" value="1"/>
</dbReference>
<dbReference type="eggNOG" id="COG0747">
    <property type="taxonomic scope" value="Bacteria"/>
</dbReference>
<dbReference type="SUPFAM" id="SSF53850">
    <property type="entry name" value="Periplasmic binding protein-like II"/>
    <property type="match status" value="1"/>
</dbReference>
<feature type="domain" description="Solute-binding protein family 5" evidence="2">
    <location>
        <begin position="89"/>
        <end position="399"/>
    </location>
</feature>
<dbReference type="GO" id="GO:0015833">
    <property type="term" value="P:peptide transport"/>
    <property type="evidence" value="ECO:0007669"/>
    <property type="project" value="TreeGrafter"/>
</dbReference>
<dbReference type="HOGENOM" id="CLU_017028_7_4_11"/>
<gene>
    <name evidence="3" type="ORF">CARG_07370</name>
</gene>
<protein>
    <recommendedName>
        <fullName evidence="2">Solute-binding protein family 5 domain-containing protein</fullName>
    </recommendedName>
</protein>
<dbReference type="Proteomes" id="UP000016943">
    <property type="component" value="Chromosome"/>
</dbReference>
<dbReference type="PANTHER" id="PTHR30290">
    <property type="entry name" value="PERIPLASMIC BINDING COMPONENT OF ABC TRANSPORTER"/>
    <property type="match status" value="1"/>
</dbReference>
<dbReference type="PROSITE" id="PS51257">
    <property type="entry name" value="PROKAR_LIPOPROTEIN"/>
    <property type="match status" value="1"/>
</dbReference>
<evidence type="ECO:0000313" key="3">
    <source>
        <dbReference type="EMBL" id="AGU15594.1"/>
    </source>
</evidence>
<dbReference type="InterPro" id="IPR039424">
    <property type="entry name" value="SBP_5"/>
</dbReference>
<dbReference type="InterPro" id="IPR030678">
    <property type="entry name" value="Peptide/Ni-bd"/>
</dbReference>
<keyword evidence="1" id="KW-0732">Signal</keyword>
<evidence type="ECO:0000313" key="4">
    <source>
        <dbReference type="Proteomes" id="UP000016943"/>
    </source>
</evidence>
<evidence type="ECO:0000256" key="1">
    <source>
        <dbReference type="SAM" id="SignalP"/>
    </source>
</evidence>
<accession>U3GW73</accession>
<dbReference type="OrthoDB" id="9046151at2"/>
<name>U3GW73_9CORY</name>
<dbReference type="Pfam" id="PF00496">
    <property type="entry name" value="SBP_bac_5"/>
    <property type="match status" value="1"/>
</dbReference>